<keyword evidence="2" id="KW-1185">Reference proteome</keyword>
<accession>A0ABV6NFY1</accession>
<name>A0ABV6NFY1_9BACI</name>
<gene>
    <name evidence="1" type="ORF">ACFFH4_11550</name>
</gene>
<sequence length="105" mass="12428">MNSGKLNRRISIKEEKKIKDIGGGQTTQPLPIADTWASINTLTGREFWQAQQMEAEVSHKITIRYRKGIKRSQVVFYNERKFDIEYIFNRDEANKFLELYCLERV</sequence>
<dbReference type="InterPro" id="IPR008767">
    <property type="entry name" value="Phage_SPP1_head-tail_adaptor"/>
</dbReference>
<dbReference type="NCBIfam" id="TIGR01563">
    <property type="entry name" value="gp16_SPP1"/>
    <property type="match status" value="1"/>
</dbReference>
<comment type="caution">
    <text evidence="1">The sequence shown here is derived from an EMBL/GenBank/DDBJ whole genome shotgun (WGS) entry which is preliminary data.</text>
</comment>
<dbReference type="InterPro" id="IPR038666">
    <property type="entry name" value="SSP1_head-tail_sf"/>
</dbReference>
<dbReference type="EMBL" id="JBHLTR010000016">
    <property type="protein sequence ID" value="MFC0559681.1"/>
    <property type="molecule type" value="Genomic_DNA"/>
</dbReference>
<reference evidence="1 2" key="1">
    <citation type="submission" date="2024-09" db="EMBL/GenBank/DDBJ databases">
        <authorList>
            <person name="Sun Q."/>
            <person name="Mori K."/>
        </authorList>
    </citation>
    <scope>NUCLEOTIDE SEQUENCE [LARGE SCALE GENOMIC DNA]</scope>
    <source>
        <strain evidence="1 2">NCAIM B.02301</strain>
    </source>
</reference>
<dbReference type="Proteomes" id="UP001589833">
    <property type="component" value="Unassembled WGS sequence"/>
</dbReference>
<protein>
    <submittedName>
        <fullName evidence="1">Phage head closure protein</fullName>
    </submittedName>
</protein>
<dbReference type="Gene3D" id="2.40.10.270">
    <property type="entry name" value="Bacteriophage SPP1 head-tail adaptor protein"/>
    <property type="match status" value="1"/>
</dbReference>
<evidence type="ECO:0000313" key="2">
    <source>
        <dbReference type="Proteomes" id="UP001589833"/>
    </source>
</evidence>
<dbReference type="Pfam" id="PF05521">
    <property type="entry name" value="Phage_HCP"/>
    <property type="match status" value="1"/>
</dbReference>
<organism evidence="1 2">
    <name type="scientific">Halalkalibacter alkalisediminis</name>
    <dbReference type="NCBI Taxonomy" id="935616"/>
    <lineage>
        <taxon>Bacteria</taxon>
        <taxon>Bacillati</taxon>
        <taxon>Bacillota</taxon>
        <taxon>Bacilli</taxon>
        <taxon>Bacillales</taxon>
        <taxon>Bacillaceae</taxon>
        <taxon>Halalkalibacter</taxon>
    </lineage>
</organism>
<evidence type="ECO:0000313" key="1">
    <source>
        <dbReference type="EMBL" id="MFC0559681.1"/>
    </source>
</evidence>
<proteinExistence type="predicted"/>